<dbReference type="AlphaFoldDB" id="A0A1F6Y635"/>
<keyword evidence="1" id="KW-0472">Membrane</keyword>
<evidence type="ECO:0000313" key="2">
    <source>
        <dbReference type="EMBL" id="OGJ01850.1"/>
    </source>
</evidence>
<name>A0A1F6Y635_9BACT</name>
<organism evidence="2 3">
    <name type="scientific">Candidatus Nomurabacteria bacterium RIFCSPLOWO2_12_FULL_44_11</name>
    <dbReference type="NCBI Taxonomy" id="1801796"/>
    <lineage>
        <taxon>Bacteria</taxon>
        <taxon>Candidatus Nomuraibacteriota</taxon>
    </lineage>
</organism>
<sequence length="96" mass="10964">MNLVWNKKNRKLFVKIAKLKIKNSLLLLAVFFVAGFIFFGINVNSSEATFSYYSIVTTNYVKAPNTFAHFGARTALVGGNRNFIKFTIFDKLYKVL</sequence>
<keyword evidence="1" id="KW-1133">Transmembrane helix</keyword>
<proteinExistence type="predicted"/>
<dbReference type="Proteomes" id="UP000178645">
    <property type="component" value="Unassembled WGS sequence"/>
</dbReference>
<feature type="transmembrane region" description="Helical" evidence="1">
    <location>
        <begin position="21"/>
        <end position="41"/>
    </location>
</feature>
<accession>A0A1F6Y635</accession>
<reference evidence="2 3" key="1">
    <citation type="journal article" date="2016" name="Nat. Commun.">
        <title>Thousands of microbial genomes shed light on interconnected biogeochemical processes in an aquifer system.</title>
        <authorList>
            <person name="Anantharaman K."/>
            <person name="Brown C.T."/>
            <person name="Hug L.A."/>
            <person name="Sharon I."/>
            <person name="Castelle C.J."/>
            <person name="Probst A.J."/>
            <person name="Thomas B.C."/>
            <person name="Singh A."/>
            <person name="Wilkins M.J."/>
            <person name="Karaoz U."/>
            <person name="Brodie E.L."/>
            <person name="Williams K.H."/>
            <person name="Hubbard S.S."/>
            <person name="Banfield J.F."/>
        </authorList>
    </citation>
    <scope>NUCLEOTIDE SEQUENCE [LARGE SCALE GENOMIC DNA]</scope>
</reference>
<keyword evidence="1" id="KW-0812">Transmembrane</keyword>
<gene>
    <name evidence="2" type="ORF">A3G53_03075</name>
</gene>
<protein>
    <submittedName>
        <fullName evidence="2">Uncharacterized protein</fullName>
    </submittedName>
</protein>
<evidence type="ECO:0000313" key="3">
    <source>
        <dbReference type="Proteomes" id="UP000178645"/>
    </source>
</evidence>
<dbReference type="EMBL" id="MFVU01000016">
    <property type="protein sequence ID" value="OGJ01850.1"/>
    <property type="molecule type" value="Genomic_DNA"/>
</dbReference>
<comment type="caution">
    <text evidence="2">The sequence shown here is derived from an EMBL/GenBank/DDBJ whole genome shotgun (WGS) entry which is preliminary data.</text>
</comment>
<evidence type="ECO:0000256" key="1">
    <source>
        <dbReference type="SAM" id="Phobius"/>
    </source>
</evidence>